<dbReference type="AlphaFoldDB" id="A0A0C2W3U6"/>
<organism evidence="1 2">
    <name type="scientific">Serendipita vermifera MAFF 305830</name>
    <dbReference type="NCBI Taxonomy" id="933852"/>
    <lineage>
        <taxon>Eukaryota</taxon>
        <taxon>Fungi</taxon>
        <taxon>Dikarya</taxon>
        <taxon>Basidiomycota</taxon>
        <taxon>Agaricomycotina</taxon>
        <taxon>Agaricomycetes</taxon>
        <taxon>Sebacinales</taxon>
        <taxon>Serendipitaceae</taxon>
        <taxon>Serendipita</taxon>
    </lineage>
</organism>
<name>A0A0C2W3U6_SERVB</name>
<dbReference type="EMBL" id="KN824393">
    <property type="protein sequence ID" value="KIM21113.1"/>
    <property type="molecule type" value="Genomic_DNA"/>
</dbReference>
<keyword evidence="2" id="KW-1185">Reference proteome</keyword>
<gene>
    <name evidence="1" type="ORF">M408DRAFT_12756</name>
</gene>
<reference evidence="2" key="2">
    <citation type="submission" date="2015-01" db="EMBL/GenBank/DDBJ databases">
        <title>Evolutionary Origins and Diversification of the Mycorrhizal Mutualists.</title>
        <authorList>
            <consortium name="DOE Joint Genome Institute"/>
            <consortium name="Mycorrhizal Genomics Consortium"/>
            <person name="Kohler A."/>
            <person name="Kuo A."/>
            <person name="Nagy L.G."/>
            <person name="Floudas D."/>
            <person name="Copeland A."/>
            <person name="Barry K.W."/>
            <person name="Cichocki N."/>
            <person name="Veneault-Fourrey C."/>
            <person name="LaButti K."/>
            <person name="Lindquist E.A."/>
            <person name="Lipzen A."/>
            <person name="Lundell T."/>
            <person name="Morin E."/>
            <person name="Murat C."/>
            <person name="Riley R."/>
            <person name="Ohm R."/>
            <person name="Sun H."/>
            <person name="Tunlid A."/>
            <person name="Henrissat B."/>
            <person name="Grigoriev I.V."/>
            <person name="Hibbett D.S."/>
            <person name="Martin F."/>
        </authorList>
    </citation>
    <scope>NUCLEOTIDE SEQUENCE [LARGE SCALE GENOMIC DNA]</scope>
    <source>
        <strain evidence="2">MAFF 305830</strain>
    </source>
</reference>
<evidence type="ECO:0000313" key="1">
    <source>
        <dbReference type="EMBL" id="KIM21113.1"/>
    </source>
</evidence>
<reference evidence="1 2" key="1">
    <citation type="submission" date="2014-04" db="EMBL/GenBank/DDBJ databases">
        <authorList>
            <consortium name="DOE Joint Genome Institute"/>
            <person name="Kuo A."/>
            <person name="Zuccaro A."/>
            <person name="Kohler A."/>
            <person name="Nagy L.G."/>
            <person name="Floudas D."/>
            <person name="Copeland A."/>
            <person name="Barry K.W."/>
            <person name="Cichocki N."/>
            <person name="Veneault-Fourrey C."/>
            <person name="LaButti K."/>
            <person name="Lindquist E.A."/>
            <person name="Lipzen A."/>
            <person name="Lundell T."/>
            <person name="Morin E."/>
            <person name="Murat C."/>
            <person name="Sun H."/>
            <person name="Tunlid A."/>
            <person name="Henrissat B."/>
            <person name="Grigoriev I.V."/>
            <person name="Hibbett D.S."/>
            <person name="Martin F."/>
            <person name="Nordberg H.P."/>
            <person name="Cantor M.N."/>
            <person name="Hua S.X."/>
        </authorList>
    </citation>
    <scope>NUCLEOTIDE SEQUENCE [LARGE SCALE GENOMIC DNA]</scope>
    <source>
        <strain evidence="1 2">MAFF 305830</strain>
    </source>
</reference>
<evidence type="ECO:0000313" key="2">
    <source>
        <dbReference type="Proteomes" id="UP000054097"/>
    </source>
</evidence>
<dbReference type="HOGENOM" id="CLU_765400_0_0_1"/>
<protein>
    <submittedName>
        <fullName evidence="1">Uncharacterized protein</fullName>
    </submittedName>
</protein>
<proteinExistence type="predicted"/>
<dbReference type="Proteomes" id="UP000054097">
    <property type="component" value="Unassembled WGS sequence"/>
</dbReference>
<accession>A0A0C2W3U6</accession>
<sequence>MKLPHQWGKRTRGSDIPKRVKKLNINVLDFLPRKTSGQKLEGHAAAPTDGGRRIPLDIASSILAQVTDFSSLKCLILVNKCFLDAFRTSRTSLMTAVAISMFGESLDWALVLANVLSNTTTSLCKSDGTIELKSPPPINLVTSKVLKKAQFIYHVADKWTELYEIKHAWLNAPKKGRKANGATEPNTLTSSERERFVRALILYWICGYCASILASEFGMSSMRALSKSDIFGYFSNFELAEIMAVFAFFEDILSRACEECQLDGDDGFLYWQHYCLSRGPYWFLQLLDDYTAALAKTYGGQNEGFLLYPISEEGDKRDFDFSYGDELCLTDTGHVSLALKYTAEGASGDFRRISLKEPTSGVPDA</sequence>